<reference evidence="3 4" key="1">
    <citation type="journal article" date="2016" name="Nat. Commun.">
        <title>Thousands of microbial genomes shed light on interconnected biogeochemical processes in an aquifer system.</title>
        <authorList>
            <person name="Anantharaman K."/>
            <person name="Brown C.T."/>
            <person name="Hug L.A."/>
            <person name="Sharon I."/>
            <person name="Castelle C.J."/>
            <person name="Probst A.J."/>
            <person name="Thomas B.C."/>
            <person name="Singh A."/>
            <person name="Wilkins M.J."/>
            <person name="Karaoz U."/>
            <person name="Brodie E.L."/>
            <person name="Williams K.H."/>
            <person name="Hubbard S.S."/>
            <person name="Banfield J.F."/>
        </authorList>
    </citation>
    <scope>NUCLEOTIDE SEQUENCE [LARGE SCALE GENOMIC DNA]</scope>
</reference>
<dbReference type="Pfam" id="PF07238">
    <property type="entry name" value="PilZ"/>
    <property type="match status" value="1"/>
</dbReference>
<keyword evidence="1" id="KW-0812">Transmembrane</keyword>
<keyword evidence="1" id="KW-1133">Transmembrane helix</keyword>
<name>A0A1F6UHU7_9PROT</name>
<evidence type="ECO:0000259" key="2">
    <source>
        <dbReference type="Pfam" id="PF07238"/>
    </source>
</evidence>
<gene>
    <name evidence="3" type="ORF">A2V58_05250</name>
</gene>
<comment type="caution">
    <text evidence="3">The sequence shown here is derived from an EMBL/GenBank/DDBJ whole genome shotgun (WGS) entry which is preliminary data.</text>
</comment>
<dbReference type="Proteomes" id="UP000177950">
    <property type="component" value="Unassembled WGS sequence"/>
</dbReference>
<proteinExistence type="predicted"/>
<feature type="transmembrane region" description="Helical" evidence="1">
    <location>
        <begin position="49"/>
        <end position="73"/>
    </location>
</feature>
<accession>A0A1F6UHU7</accession>
<sequence length="114" mass="12758">MACANPREKELRRCPRKAVEMNVSLNQCMTCYGSGSIRDLSLHGAFIEIVHQGLMLGMAVQIGFPFLFAGLPIERRLSARVLRAEPDGVALQFNQYNPEFYSDLFSLLGADFDD</sequence>
<evidence type="ECO:0000313" key="4">
    <source>
        <dbReference type="Proteomes" id="UP000177950"/>
    </source>
</evidence>
<feature type="domain" description="PilZ" evidence="2">
    <location>
        <begin position="11"/>
        <end position="106"/>
    </location>
</feature>
<dbReference type="SUPFAM" id="SSF141371">
    <property type="entry name" value="PilZ domain-like"/>
    <property type="match status" value="1"/>
</dbReference>
<dbReference type="InterPro" id="IPR009875">
    <property type="entry name" value="PilZ_domain"/>
</dbReference>
<dbReference type="Gene3D" id="2.40.10.220">
    <property type="entry name" value="predicted glycosyltransferase like domains"/>
    <property type="match status" value="1"/>
</dbReference>
<dbReference type="AlphaFoldDB" id="A0A1F6UHU7"/>
<organism evidence="3 4">
    <name type="scientific">Candidatus Muproteobacteria bacterium RBG_19FT_COMBO_61_10</name>
    <dbReference type="NCBI Taxonomy" id="1817761"/>
    <lineage>
        <taxon>Bacteria</taxon>
        <taxon>Pseudomonadati</taxon>
        <taxon>Pseudomonadota</taxon>
        <taxon>Candidatus Muproteobacteria</taxon>
    </lineage>
</organism>
<evidence type="ECO:0000313" key="3">
    <source>
        <dbReference type="EMBL" id="OGI56872.1"/>
    </source>
</evidence>
<protein>
    <recommendedName>
        <fullName evidence="2">PilZ domain-containing protein</fullName>
    </recommendedName>
</protein>
<dbReference type="EMBL" id="MFSV01000166">
    <property type="protein sequence ID" value="OGI56872.1"/>
    <property type="molecule type" value="Genomic_DNA"/>
</dbReference>
<dbReference type="GO" id="GO:0035438">
    <property type="term" value="F:cyclic-di-GMP binding"/>
    <property type="evidence" value="ECO:0007669"/>
    <property type="project" value="InterPro"/>
</dbReference>
<evidence type="ECO:0000256" key="1">
    <source>
        <dbReference type="SAM" id="Phobius"/>
    </source>
</evidence>
<keyword evidence="1" id="KW-0472">Membrane</keyword>